<dbReference type="InterPro" id="IPR026755">
    <property type="entry name" value="Fam221a/b"/>
</dbReference>
<reference evidence="3 4" key="1">
    <citation type="submission" date="2017-08" db="EMBL/GenBank/DDBJ databases">
        <title>Acidophilic green algal genome provides insights into adaptation to an acidic environment.</title>
        <authorList>
            <person name="Hirooka S."/>
            <person name="Hirose Y."/>
            <person name="Kanesaki Y."/>
            <person name="Higuchi S."/>
            <person name="Fujiwara T."/>
            <person name="Onuma R."/>
            <person name="Era A."/>
            <person name="Ohbayashi R."/>
            <person name="Uzuka A."/>
            <person name="Nozaki H."/>
            <person name="Yoshikawa H."/>
            <person name="Miyagishima S.Y."/>
        </authorList>
    </citation>
    <scope>NUCLEOTIDE SEQUENCE [LARGE SCALE GENOMIC DNA]</scope>
    <source>
        <strain evidence="3 4">NIES-2499</strain>
    </source>
</reference>
<comment type="caution">
    <text evidence="3">The sequence shown here is derived from an EMBL/GenBank/DDBJ whole genome shotgun (WGS) entry which is preliminary data.</text>
</comment>
<feature type="region of interest" description="Disordered" evidence="2">
    <location>
        <begin position="241"/>
        <end position="260"/>
    </location>
</feature>
<gene>
    <name evidence="3" type="ORF">CEUSTIGMA_g3632.t1</name>
</gene>
<evidence type="ECO:0000313" key="4">
    <source>
        <dbReference type="Proteomes" id="UP000232323"/>
    </source>
</evidence>
<comment type="similarity">
    <text evidence="1">Belongs to the FAM221 family.</text>
</comment>
<dbReference type="OrthoDB" id="196393at2759"/>
<feature type="region of interest" description="Disordered" evidence="2">
    <location>
        <begin position="208"/>
        <end position="227"/>
    </location>
</feature>
<evidence type="ECO:0000256" key="2">
    <source>
        <dbReference type="SAM" id="MobiDB-lite"/>
    </source>
</evidence>
<accession>A0A250WZC2</accession>
<dbReference type="PANTHER" id="PTHR31214">
    <property type="entry name" value="PROTEIN FAM221A-RELATED"/>
    <property type="match status" value="1"/>
</dbReference>
<dbReference type="AlphaFoldDB" id="A0A250WZC2"/>
<evidence type="ECO:0000313" key="3">
    <source>
        <dbReference type="EMBL" id="GAX76188.1"/>
    </source>
</evidence>
<proteinExistence type="inferred from homology"/>
<name>A0A250WZC2_9CHLO</name>
<feature type="compositionally biased region" description="Polar residues" evidence="2">
    <location>
        <begin position="246"/>
        <end position="260"/>
    </location>
</feature>
<keyword evidence="4" id="KW-1185">Reference proteome</keyword>
<evidence type="ECO:0000256" key="1">
    <source>
        <dbReference type="ARBA" id="ARBA00011026"/>
    </source>
</evidence>
<organism evidence="3 4">
    <name type="scientific">Chlamydomonas eustigma</name>
    <dbReference type="NCBI Taxonomy" id="1157962"/>
    <lineage>
        <taxon>Eukaryota</taxon>
        <taxon>Viridiplantae</taxon>
        <taxon>Chlorophyta</taxon>
        <taxon>core chlorophytes</taxon>
        <taxon>Chlorophyceae</taxon>
        <taxon>CS clade</taxon>
        <taxon>Chlamydomonadales</taxon>
        <taxon>Chlamydomonadaceae</taxon>
        <taxon>Chlamydomonas</taxon>
    </lineage>
</organism>
<dbReference type="Pfam" id="PF14753">
    <property type="entry name" value="FAM221"/>
    <property type="match status" value="2"/>
</dbReference>
<dbReference type="EMBL" id="BEGY01000016">
    <property type="protein sequence ID" value="GAX76188.1"/>
    <property type="molecule type" value="Genomic_DNA"/>
</dbReference>
<feature type="compositionally biased region" description="Polar residues" evidence="2">
    <location>
        <begin position="270"/>
        <end position="279"/>
    </location>
</feature>
<sequence>MDCTRIGPQSICFCTHKHSDHVFVSKKAGYPRCQNCPCQHFEFIPQRPEEVGDWWLPRRKGFNVHTWRAKCRCGHGHDEHDTTSKRCKCGCGMFESNFACVVCDLKWEDHETVFETTQERLASGRTVGEAFRPLANDSEIQQMVFPTGGSNRGGKLLPNSNAATSRVRPVQVASQYAEKSVQIMHESSGGVIKGQSAANRWGKVENPPEEWLYQGPGTGLGPSKVLHGVPSSLRQQISLQPKLPSAPQNSQKASATVHSGMPTVSSEMLATAASKTVRSSVVPKVGSRPVEGPKQLQSGFRPVYD</sequence>
<protein>
    <submittedName>
        <fullName evidence="3">Uncharacterized protein</fullName>
    </submittedName>
</protein>
<feature type="region of interest" description="Disordered" evidence="2">
    <location>
        <begin position="270"/>
        <end position="305"/>
    </location>
</feature>
<dbReference type="Proteomes" id="UP000232323">
    <property type="component" value="Unassembled WGS sequence"/>
</dbReference>
<dbReference type="PANTHER" id="PTHR31214:SF3">
    <property type="entry name" value="PROTEIN FAM221B"/>
    <property type="match status" value="1"/>
</dbReference>